<evidence type="ECO:0000313" key="2">
    <source>
        <dbReference type="EMBL" id="NUC72211.1"/>
    </source>
</evidence>
<dbReference type="OrthoDB" id="8685at2157"/>
<dbReference type="RefSeq" id="WP_174680152.1">
    <property type="nucleotide sequence ID" value="NZ_JABUQZ010000001.1"/>
</dbReference>
<dbReference type="Proteomes" id="UP001016761">
    <property type="component" value="Unassembled WGS sequence"/>
</dbReference>
<dbReference type="PANTHER" id="PTHR38436">
    <property type="entry name" value="POLYKETIDE CYCLASE SNOAL-LIKE DOMAIN"/>
    <property type="match status" value="1"/>
</dbReference>
<dbReference type="Gene3D" id="3.10.450.50">
    <property type="match status" value="1"/>
</dbReference>
<sequence length="139" mass="15708">MAETATDPNRLATEYATIWNEQEFSRLSEVVADSFTFTSPTAGTIEGREAFEAYAREITDAFPDFEITVHETLAGENLLMAEGTLSGTHEGEFDGIPPTGERFEIRDMARFVVEDGKLREERAFFDRQELFDQLGLLEE</sequence>
<dbReference type="Pfam" id="PF07366">
    <property type="entry name" value="SnoaL"/>
    <property type="match status" value="1"/>
</dbReference>
<dbReference type="Proteomes" id="UP000728647">
    <property type="component" value="Unassembled WGS sequence"/>
</dbReference>
<dbReference type="PANTHER" id="PTHR38436:SF1">
    <property type="entry name" value="ESTER CYCLASE"/>
    <property type="match status" value="1"/>
</dbReference>
<dbReference type="EMBL" id="JABUQZ010000001">
    <property type="protein sequence ID" value="NUC72211.1"/>
    <property type="molecule type" value="Genomic_DNA"/>
</dbReference>
<dbReference type="EMBL" id="JABURA010000001">
    <property type="protein sequence ID" value="NUB91963.1"/>
    <property type="molecule type" value="Genomic_DNA"/>
</dbReference>
<name>A0A8J8KF51_9EURY</name>
<proteinExistence type="predicted"/>
<dbReference type="AlphaFoldDB" id="A0A8J8KF51"/>
<organism evidence="1 3">
    <name type="scientific">Haloterrigena gelatinilytica</name>
    <dbReference type="NCBI Taxonomy" id="2741724"/>
    <lineage>
        <taxon>Archaea</taxon>
        <taxon>Methanobacteriati</taxon>
        <taxon>Methanobacteriota</taxon>
        <taxon>Stenosarchaea group</taxon>
        <taxon>Halobacteria</taxon>
        <taxon>Halobacteriales</taxon>
        <taxon>Natrialbaceae</taxon>
        <taxon>Haloterrigena</taxon>
    </lineage>
</organism>
<dbReference type="InterPro" id="IPR032710">
    <property type="entry name" value="NTF2-like_dom_sf"/>
</dbReference>
<comment type="caution">
    <text evidence="1">The sequence shown here is derived from an EMBL/GenBank/DDBJ whole genome shotgun (WGS) entry which is preliminary data.</text>
</comment>
<dbReference type="InterPro" id="IPR009959">
    <property type="entry name" value="Cyclase_SnoaL-like"/>
</dbReference>
<evidence type="ECO:0000313" key="3">
    <source>
        <dbReference type="Proteomes" id="UP000728647"/>
    </source>
</evidence>
<reference evidence="1 4" key="1">
    <citation type="submission" date="2020-06" db="EMBL/GenBank/DDBJ databases">
        <title>Haloterrigena sp. nov., an extremely halophilic archaeon isolated from a saline sediment.</title>
        <authorList>
            <person name="Liu B.-B."/>
        </authorList>
    </citation>
    <scope>NUCLEOTIDE SEQUENCE</scope>
    <source>
        <strain evidence="1">SYSU A121-1</strain>
        <strain evidence="2 4">SYSU A558-1</strain>
    </source>
</reference>
<gene>
    <name evidence="1" type="ORF">HT576_13160</name>
    <name evidence="2" type="ORF">HTZ84_07790</name>
</gene>
<evidence type="ECO:0000313" key="1">
    <source>
        <dbReference type="EMBL" id="NUB91963.1"/>
    </source>
</evidence>
<accession>A0A8J8KF51</accession>
<dbReference type="GO" id="GO:0030638">
    <property type="term" value="P:polyketide metabolic process"/>
    <property type="evidence" value="ECO:0007669"/>
    <property type="project" value="InterPro"/>
</dbReference>
<keyword evidence="4" id="KW-1185">Reference proteome</keyword>
<protein>
    <submittedName>
        <fullName evidence="1">Ester cyclase</fullName>
    </submittedName>
</protein>
<evidence type="ECO:0000313" key="4">
    <source>
        <dbReference type="Proteomes" id="UP001016761"/>
    </source>
</evidence>
<dbReference type="SUPFAM" id="SSF54427">
    <property type="entry name" value="NTF2-like"/>
    <property type="match status" value="1"/>
</dbReference>